<feature type="non-terminal residue" evidence="1">
    <location>
        <position position="1"/>
    </location>
</feature>
<dbReference type="AlphaFoldDB" id="A0AAD8EIC3"/>
<evidence type="ECO:0000313" key="1">
    <source>
        <dbReference type="EMBL" id="KAJ9591373.1"/>
    </source>
</evidence>
<comment type="caution">
    <text evidence="1">The sequence shown here is derived from an EMBL/GenBank/DDBJ whole genome shotgun (WGS) entry which is preliminary data.</text>
</comment>
<reference evidence="1" key="2">
    <citation type="submission" date="2023-05" db="EMBL/GenBank/DDBJ databases">
        <authorList>
            <person name="Fouks B."/>
        </authorList>
    </citation>
    <scope>NUCLEOTIDE SEQUENCE</scope>
    <source>
        <strain evidence="1">Stay&amp;Tobe</strain>
        <tissue evidence="1">Testes</tissue>
    </source>
</reference>
<gene>
    <name evidence="1" type="ORF">L9F63_002098</name>
</gene>
<proteinExistence type="predicted"/>
<protein>
    <submittedName>
        <fullName evidence="1">Uncharacterized protein</fullName>
    </submittedName>
</protein>
<accession>A0AAD8EIC3</accession>
<sequence length="50" mass="5851">RLKPAQLLLTSDNLIILNFQFGVCTREEVFIYLCLYGTNQFSELENYGFD</sequence>
<feature type="non-terminal residue" evidence="1">
    <location>
        <position position="50"/>
    </location>
</feature>
<organism evidence="1 2">
    <name type="scientific">Diploptera punctata</name>
    <name type="common">Pacific beetle cockroach</name>
    <dbReference type="NCBI Taxonomy" id="6984"/>
    <lineage>
        <taxon>Eukaryota</taxon>
        <taxon>Metazoa</taxon>
        <taxon>Ecdysozoa</taxon>
        <taxon>Arthropoda</taxon>
        <taxon>Hexapoda</taxon>
        <taxon>Insecta</taxon>
        <taxon>Pterygota</taxon>
        <taxon>Neoptera</taxon>
        <taxon>Polyneoptera</taxon>
        <taxon>Dictyoptera</taxon>
        <taxon>Blattodea</taxon>
        <taxon>Blaberoidea</taxon>
        <taxon>Blaberidae</taxon>
        <taxon>Diplopterinae</taxon>
        <taxon>Diploptera</taxon>
    </lineage>
</organism>
<dbReference type="EMBL" id="JASPKZ010003871">
    <property type="protein sequence ID" value="KAJ9591373.1"/>
    <property type="molecule type" value="Genomic_DNA"/>
</dbReference>
<name>A0AAD8EIC3_DIPPU</name>
<reference evidence="1" key="1">
    <citation type="journal article" date="2023" name="IScience">
        <title>Live-bearing cockroach genome reveals convergent evolutionary mechanisms linked to viviparity in insects and beyond.</title>
        <authorList>
            <person name="Fouks B."/>
            <person name="Harrison M.C."/>
            <person name="Mikhailova A.A."/>
            <person name="Marchal E."/>
            <person name="English S."/>
            <person name="Carruthers M."/>
            <person name="Jennings E.C."/>
            <person name="Chiamaka E.L."/>
            <person name="Frigard R.A."/>
            <person name="Pippel M."/>
            <person name="Attardo G.M."/>
            <person name="Benoit J.B."/>
            <person name="Bornberg-Bauer E."/>
            <person name="Tobe S.S."/>
        </authorList>
    </citation>
    <scope>NUCLEOTIDE SEQUENCE</scope>
    <source>
        <strain evidence="1">Stay&amp;Tobe</strain>
    </source>
</reference>
<evidence type="ECO:0000313" key="2">
    <source>
        <dbReference type="Proteomes" id="UP001233999"/>
    </source>
</evidence>
<keyword evidence="2" id="KW-1185">Reference proteome</keyword>
<dbReference type="Proteomes" id="UP001233999">
    <property type="component" value="Unassembled WGS sequence"/>
</dbReference>